<reference evidence="2" key="1">
    <citation type="submission" date="2021-06" db="EMBL/GenBank/DDBJ databases">
        <authorList>
            <person name="Noor Mohammadi T."/>
            <person name="Li Y."/>
            <person name="Shen C."/>
            <person name="Masuda Y."/>
            <person name="Honjoh K.-I."/>
            <person name="Miyamoto T."/>
        </authorList>
    </citation>
    <scope>NUCLEOTIDE SEQUENCE</scope>
</reference>
<dbReference type="Pfam" id="PF01391">
    <property type="entry name" value="Collagen"/>
    <property type="match status" value="1"/>
</dbReference>
<evidence type="ECO:0008006" key="4">
    <source>
        <dbReference type="Google" id="ProtNLM"/>
    </source>
</evidence>
<accession>A0A9Q7BCC1</accession>
<evidence type="ECO:0000313" key="2">
    <source>
        <dbReference type="EMBL" id="QYC53214.1"/>
    </source>
</evidence>
<organism evidence="2 3">
    <name type="scientific">Clostridium phage CPQ9</name>
    <dbReference type="NCBI Taxonomy" id="2863152"/>
    <lineage>
        <taxon>Viruses</taxon>
        <taxon>Duplodnaviria</taxon>
        <taxon>Heunggongvirae</taxon>
        <taxon>Uroviricota</taxon>
        <taxon>Caudoviricetes</taxon>
        <taxon>Guelinviridae</taxon>
        <taxon>Brucesealvirus</taxon>
        <taxon>Brucesealvirus cpq9</taxon>
    </lineage>
</organism>
<protein>
    <recommendedName>
        <fullName evidence="4">Collagen-like protein</fullName>
    </recommendedName>
</protein>
<proteinExistence type="predicted"/>
<feature type="compositionally biased region" description="Basic and acidic residues" evidence="1">
    <location>
        <begin position="27"/>
        <end position="45"/>
    </location>
</feature>
<feature type="region of interest" description="Disordered" evidence="1">
    <location>
        <begin position="23"/>
        <end position="99"/>
    </location>
</feature>
<keyword evidence="3" id="KW-1185">Reference proteome</keyword>
<name>A0A9Q7BCC1_9CAUD</name>
<dbReference type="InterPro" id="IPR008160">
    <property type="entry name" value="Collagen"/>
</dbReference>
<sequence>MLSRRGRSYLVIAVKNEEQFIASLKGAKGDTGAKGEPGAKGERGEQGLPGAKGEQGLPGAKGDKGEPGTPGAPGKNGQTPRISMRIDERGHLLADITYE</sequence>
<evidence type="ECO:0000313" key="3">
    <source>
        <dbReference type="Proteomes" id="UP001144689"/>
    </source>
</evidence>
<dbReference type="Gene3D" id="1.20.5.320">
    <property type="entry name" value="6-Phosphogluconate Dehydrogenase, domain 3"/>
    <property type="match status" value="1"/>
</dbReference>
<evidence type="ECO:0000256" key="1">
    <source>
        <dbReference type="SAM" id="MobiDB-lite"/>
    </source>
</evidence>
<dbReference type="Proteomes" id="UP001144689">
    <property type="component" value="Segment"/>
</dbReference>
<dbReference type="EMBL" id="MZ401008">
    <property type="protein sequence ID" value="QYC53214.1"/>
    <property type="molecule type" value="Genomic_DNA"/>
</dbReference>
<dbReference type="PANTHER" id="PTHR24637">
    <property type="entry name" value="COLLAGEN"/>
    <property type="match status" value="1"/>
</dbReference>